<dbReference type="InterPro" id="IPR057739">
    <property type="entry name" value="Glyco_hydro_29_N"/>
</dbReference>
<comment type="function">
    <text evidence="1">Alpha-L-fucosidase is responsible for hydrolyzing the alpha-1,6-linked fucose joined to the reducing-end N-acetylglucosamine of the carbohydrate moieties of glycoproteins.</text>
</comment>
<keyword evidence="4" id="KW-0732">Signal</keyword>
<dbReference type="InterPro" id="IPR040794">
    <property type="entry name" value="CE2_N"/>
</dbReference>
<feature type="region of interest" description="Disordered" evidence="7">
    <location>
        <begin position="1"/>
        <end position="29"/>
    </location>
</feature>
<dbReference type="InterPro" id="IPR000933">
    <property type="entry name" value="Glyco_hydro_29"/>
</dbReference>
<evidence type="ECO:0000256" key="7">
    <source>
        <dbReference type="SAM" id="MobiDB-lite"/>
    </source>
</evidence>
<dbReference type="Pfam" id="PF01120">
    <property type="entry name" value="Alpha_L_fucos"/>
    <property type="match status" value="1"/>
</dbReference>
<dbReference type="AlphaFoldDB" id="A0A4R5DKI5"/>
<name>A0A4R5DKI5_9ACTN</name>
<dbReference type="GO" id="GO:0006004">
    <property type="term" value="P:fucose metabolic process"/>
    <property type="evidence" value="ECO:0007669"/>
    <property type="project" value="InterPro"/>
</dbReference>
<gene>
    <name evidence="9" type="ORF">E1269_09725</name>
</gene>
<keyword evidence="6" id="KW-0326">Glycosidase</keyword>
<evidence type="ECO:0000256" key="1">
    <source>
        <dbReference type="ARBA" id="ARBA00004071"/>
    </source>
</evidence>
<dbReference type="Gene3D" id="3.20.20.80">
    <property type="entry name" value="Glycosidases"/>
    <property type="match status" value="1"/>
</dbReference>
<organism evidence="9 10">
    <name type="scientific">Jiangella asiatica</name>
    <dbReference type="NCBI Taxonomy" id="2530372"/>
    <lineage>
        <taxon>Bacteria</taxon>
        <taxon>Bacillati</taxon>
        <taxon>Actinomycetota</taxon>
        <taxon>Actinomycetes</taxon>
        <taxon>Jiangellales</taxon>
        <taxon>Jiangellaceae</taxon>
        <taxon>Jiangella</taxon>
    </lineage>
</organism>
<dbReference type="EMBL" id="SMKZ01000011">
    <property type="protein sequence ID" value="TDE11143.1"/>
    <property type="molecule type" value="Genomic_DNA"/>
</dbReference>
<evidence type="ECO:0000256" key="2">
    <source>
        <dbReference type="ARBA" id="ARBA00007951"/>
    </source>
</evidence>
<dbReference type="PRINTS" id="PR00741">
    <property type="entry name" value="GLHYDRLASE29"/>
</dbReference>
<evidence type="ECO:0000256" key="4">
    <source>
        <dbReference type="ARBA" id="ARBA00022729"/>
    </source>
</evidence>
<dbReference type="PANTHER" id="PTHR10030:SF37">
    <property type="entry name" value="ALPHA-L-FUCOSIDASE-RELATED"/>
    <property type="match status" value="1"/>
</dbReference>
<dbReference type="SUPFAM" id="SSF49785">
    <property type="entry name" value="Galactose-binding domain-like"/>
    <property type="match status" value="1"/>
</dbReference>
<dbReference type="Pfam" id="PF00754">
    <property type="entry name" value="F5_F8_type_C"/>
    <property type="match status" value="1"/>
</dbReference>
<dbReference type="Gene3D" id="2.60.120.260">
    <property type="entry name" value="Galactose-binding domain-like"/>
    <property type="match status" value="3"/>
</dbReference>
<comment type="similarity">
    <text evidence="2">Belongs to the glycosyl hydrolase 29 family.</text>
</comment>
<dbReference type="InParanoid" id="A0A4R5DKI5"/>
<dbReference type="PANTHER" id="PTHR10030">
    <property type="entry name" value="ALPHA-L-FUCOSIDASE"/>
    <property type="match status" value="1"/>
</dbReference>
<dbReference type="OrthoDB" id="5526311at2"/>
<keyword evidence="5" id="KW-0378">Hydrolase</keyword>
<feature type="domain" description="F5/8 type C" evidence="8">
    <location>
        <begin position="348"/>
        <end position="487"/>
    </location>
</feature>
<dbReference type="InterPro" id="IPR000421">
    <property type="entry name" value="FA58C"/>
</dbReference>
<dbReference type="InterPro" id="IPR016286">
    <property type="entry name" value="FUC_metazoa-typ"/>
</dbReference>
<evidence type="ECO:0000313" key="10">
    <source>
        <dbReference type="Proteomes" id="UP000294739"/>
    </source>
</evidence>
<evidence type="ECO:0000259" key="8">
    <source>
        <dbReference type="PROSITE" id="PS50022"/>
    </source>
</evidence>
<sequence length="777" mass="83226">MNVTCGNVPGRIPITRRNMTDGRHHRDTRTRRLRRGALAVLSAGALTAGLMPQAVAEPIASTTVQTPGEAYEAMGFGVFMHYGLATFVGQTPWNYQPEDVPATTYDPANLDVDQWMDAVAAAGASYVIFTAKHHDGFTLWPSDYTDYGVQTSSDPRTDVVGEVVDAARERGLEVVMYYSWYDRLQPGGDVRPENSDRTTDSPEYMQYVKNQLTELLTEYGPIAGIWMDIAPMDDVQLPELSDFVHSVSPGTAFVPNFPNAQVEFDAADVRTFEGPYEMMPCDYADPKPTEQAYTVAAGPGWWQVSDDALPTRDTDAVYAVLSSTNALGATFSLNVSPGPSGQLPAGGVRLLEALGDRRRGDDLLAGAATTAGGETGDHPAAHATDLQAKTHWQVPADGESAWLQVNLGQELTIDRTALQVTAADAVAGYRIEYRDADGSWRTAHTGGAPAYPTQRDEFPAVTTDSLRLVVADATDGAGVIEFKAYGGLDDTADAVRYDGTGWQAQARPADAPQVPRLPSSVPFAGAFNTSIHRSRTAGDTATIEFSGTGAELRAGVGPDHGIARVSIDGGEPQTVDLYRAEAARDVAVLERRDLAPGEHTLTIDVTGDRHPDSTGAWVTLDRLVPLVLPVADDEDRPPYDELPDGRRIYDDGGDRCGADLPIEYVDTWEAGTWAGAYADTRHYSRTPGAYAELTFEGTGVAVMAQQRPGHGIAAISVDGGPAELVDTYSATAREQVIVWAASGLEPGQHTVRVTVTGDRNPAATNSWVGLDAIVVTP</sequence>
<dbReference type="PROSITE" id="PS50022">
    <property type="entry name" value="FA58C_3"/>
    <property type="match status" value="1"/>
</dbReference>
<dbReference type="GO" id="GO:0016139">
    <property type="term" value="P:glycoside catabolic process"/>
    <property type="evidence" value="ECO:0007669"/>
    <property type="project" value="TreeGrafter"/>
</dbReference>
<dbReference type="GO" id="GO:0004560">
    <property type="term" value="F:alpha-L-fucosidase activity"/>
    <property type="evidence" value="ECO:0007669"/>
    <property type="project" value="InterPro"/>
</dbReference>
<dbReference type="InterPro" id="IPR008979">
    <property type="entry name" value="Galactose-bd-like_sf"/>
</dbReference>
<evidence type="ECO:0000256" key="6">
    <source>
        <dbReference type="ARBA" id="ARBA00023295"/>
    </source>
</evidence>
<reference evidence="9 10" key="1">
    <citation type="submission" date="2019-03" db="EMBL/GenBank/DDBJ databases">
        <title>Draft genome sequences of novel Actinobacteria.</title>
        <authorList>
            <person name="Sahin N."/>
            <person name="Ay H."/>
            <person name="Saygin H."/>
        </authorList>
    </citation>
    <scope>NUCLEOTIDE SEQUENCE [LARGE SCALE GENOMIC DNA]</scope>
    <source>
        <strain evidence="9 10">5K138</strain>
    </source>
</reference>
<dbReference type="SMART" id="SM00812">
    <property type="entry name" value="Alpha_L_fucos"/>
    <property type="match status" value="1"/>
</dbReference>
<keyword evidence="10" id="KW-1185">Reference proteome</keyword>
<dbReference type="GO" id="GO:0005764">
    <property type="term" value="C:lysosome"/>
    <property type="evidence" value="ECO:0007669"/>
    <property type="project" value="TreeGrafter"/>
</dbReference>
<accession>A0A4R5DKI5</accession>
<comment type="caution">
    <text evidence="9">The sequence shown here is derived from an EMBL/GenBank/DDBJ whole genome shotgun (WGS) entry which is preliminary data.</text>
</comment>
<dbReference type="EC" id="3.2.1.51" evidence="3"/>
<evidence type="ECO:0000313" key="9">
    <source>
        <dbReference type="EMBL" id="TDE11143.1"/>
    </source>
</evidence>
<dbReference type="InterPro" id="IPR017853">
    <property type="entry name" value="GH"/>
</dbReference>
<dbReference type="Pfam" id="PF17996">
    <property type="entry name" value="CE2_N"/>
    <property type="match status" value="1"/>
</dbReference>
<evidence type="ECO:0000256" key="5">
    <source>
        <dbReference type="ARBA" id="ARBA00022801"/>
    </source>
</evidence>
<dbReference type="SUPFAM" id="SSF51445">
    <property type="entry name" value="(Trans)glycosidases"/>
    <property type="match status" value="1"/>
</dbReference>
<dbReference type="Proteomes" id="UP000294739">
    <property type="component" value="Unassembled WGS sequence"/>
</dbReference>
<evidence type="ECO:0000256" key="3">
    <source>
        <dbReference type="ARBA" id="ARBA00012662"/>
    </source>
</evidence>
<protein>
    <recommendedName>
        <fullName evidence="3">alpha-L-fucosidase</fullName>
        <ecNumber evidence="3">3.2.1.51</ecNumber>
    </recommendedName>
</protein>
<proteinExistence type="inferred from homology"/>